<dbReference type="RefSeq" id="WP_094039071.1">
    <property type="nucleotide sequence ID" value="NZ_CP012621.1"/>
</dbReference>
<protein>
    <submittedName>
        <fullName evidence="1">Glutathione transferase</fullName>
    </submittedName>
</protein>
<evidence type="ECO:0000313" key="1">
    <source>
        <dbReference type="EMBL" id="ATG75421.1"/>
    </source>
</evidence>
<reference evidence="2" key="1">
    <citation type="submission" date="2015-09" db="EMBL/GenBank/DDBJ databases">
        <authorList>
            <person name="Shao Z."/>
            <person name="Wang L."/>
        </authorList>
    </citation>
    <scope>NUCLEOTIDE SEQUENCE [LARGE SCALE GENOMIC DNA]</scope>
    <source>
        <strain evidence="2">F13-1</strain>
    </source>
</reference>
<proteinExistence type="predicted"/>
<dbReference type="InterPro" id="IPR010987">
    <property type="entry name" value="Glutathione-S-Trfase_C-like"/>
</dbReference>
<dbReference type="SUPFAM" id="SSF52833">
    <property type="entry name" value="Thioredoxin-like"/>
    <property type="match status" value="1"/>
</dbReference>
<dbReference type="Gene3D" id="1.20.1050.10">
    <property type="match status" value="1"/>
</dbReference>
<dbReference type="InterPro" id="IPR036249">
    <property type="entry name" value="Thioredoxin-like_sf"/>
</dbReference>
<dbReference type="Pfam" id="PF00043">
    <property type="entry name" value="GST_C"/>
    <property type="match status" value="1"/>
</dbReference>
<dbReference type="InterPro" id="IPR040079">
    <property type="entry name" value="Glutathione_S-Trfase"/>
</dbReference>
<dbReference type="EMBL" id="CP012621">
    <property type="protein sequence ID" value="ATG75421.1"/>
    <property type="molecule type" value="Genomic_DNA"/>
</dbReference>
<dbReference type="Gene3D" id="3.40.30.10">
    <property type="entry name" value="Glutaredoxin"/>
    <property type="match status" value="1"/>
</dbReference>
<keyword evidence="1" id="KW-0808">Transferase</keyword>
<dbReference type="KEGG" id="zdf:AN401_17515"/>
<dbReference type="OrthoDB" id="9797500at2"/>
<dbReference type="SUPFAM" id="SSF47616">
    <property type="entry name" value="GST C-terminal domain-like"/>
    <property type="match status" value="1"/>
</dbReference>
<dbReference type="AlphaFoldDB" id="A0A231N0X1"/>
<dbReference type="InterPro" id="IPR036282">
    <property type="entry name" value="Glutathione-S-Trfase_C_sf"/>
</dbReference>
<organism evidence="1 2">
    <name type="scientific">Zobellella denitrificans</name>
    <dbReference type="NCBI Taxonomy" id="347534"/>
    <lineage>
        <taxon>Bacteria</taxon>
        <taxon>Pseudomonadati</taxon>
        <taxon>Pseudomonadota</taxon>
        <taxon>Gammaproteobacteria</taxon>
        <taxon>Aeromonadales</taxon>
        <taxon>Aeromonadaceae</taxon>
        <taxon>Zobellella</taxon>
    </lineage>
</organism>
<dbReference type="PANTHER" id="PTHR44051">
    <property type="entry name" value="GLUTATHIONE S-TRANSFERASE-RELATED"/>
    <property type="match status" value="1"/>
</dbReference>
<dbReference type="CDD" id="cd03188">
    <property type="entry name" value="GST_C_Beta"/>
    <property type="match status" value="1"/>
</dbReference>
<keyword evidence="2" id="KW-1185">Reference proteome</keyword>
<evidence type="ECO:0000313" key="2">
    <source>
        <dbReference type="Proteomes" id="UP000217763"/>
    </source>
</evidence>
<sequence>MKLYYKPGASSLAPHIVLSWLGLPYELELADTRDPEFLKINYMASVPVLFTEDLGHLYQNSAILRYLSRLPEGEHLGPGTDPVLQYQCDYWLSFLNTDVYSTFVPYFAPQKYTSDRSFAAHDAIKAAVPERVARFLQRMDNHLASRTWYMDEHKSIVDACAFPLEYWATLVLPEGLGPYPHLARHFQDMKEDPGVRKALDEEGLKL</sequence>
<dbReference type="PANTHER" id="PTHR44051:SF8">
    <property type="entry name" value="GLUTATHIONE S-TRANSFERASE GSTA"/>
    <property type="match status" value="1"/>
</dbReference>
<name>A0A231N0X1_9GAMM</name>
<dbReference type="InterPro" id="IPR004045">
    <property type="entry name" value="Glutathione_S-Trfase_N"/>
</dbReference>
<dbReference type="InterPro" id="IPR004046">
    <property type="entry name" value="GST_C"/>
</dbReference>
<dbReference type="PROSITE" id="PS50405">
    <property type="entry name" value="GST_CTER"/>
    <property type="match status" value="1"/>
</dbReference>
<dbReference type="Proteomes" id="UP000217763">
    <property type="component" value="Chromosome"/>
</dbReference>
<accession>A0A231N0X1</accession>
<gene>
    <name evidence="1" type="ORF">AN401_17515</name>
</gene>
<dbReference type="CDD" id="cd03057">
    <property type="entry name" value="GST_N_Beta"/>
    <property type="match status" value="1"/>
</dbReference>
<dbReference type="SFLD" id="SFLDG00358">
    <property type="entry name" value="Main_(cytGST)"/>
    <property type="match status" value="1"/>
</dbReference>
<dbReference type="SFLD" id="SFLDS00019">
    <property type="entry name" value="Glutathione_Transferase_(cytos"/>
    <property type="match status" value="1"/>
</dbReference>
<dbReference type="PROSITE" id="PS50404">
    <property type="entry name" value="GST_NTER"/>
    <property type="match status" value="1"/>
</dbReference>
<dbReference type="Pfam" id="PF13409">
    <property type="entry name" value="GST_N_2"/>
    <property type="match status" value="1"/>
</dbReference>
<dbReference type="GO" id="GO:0016740">
    <property type="term" value="F:transferase activity"/>
    <property type="evidence" value="ECO:0007669"/>
    <property type="project" value="UniProtKB-KW"/>
</dbReference>